<proteinExistence type="predicted"/>
<evidence type="ECO:0000313" key="2">
    <source>
        <dbReference type="Proteomes" id="UP000017127"/>
    </source>
</evidence>
<reference evidence="1 2" key="1">
    <citation type="journal article" date="2013" name="Front. Microbiol.">
        <title>Comparative genomic analyses of the cyanobacterium, Lyngbya aestuarii BL J, a powerful hydrogen producer.</title>
        <authorList>
            <person name="Kothari A."/>
            <person name="Vaughn M."/>
            <person name="Garcia-Pichel F."/>
        </authorList>
    </citation>
    <scope>NUCLEOTIDE SEQUENCE [LARGE SCALE GENOMIC DNA]</scope>
    <source>
        <strain evidence="1 2">BL J</strain>
    </source>
</reference>
<evidence type="ECO:0000313" key="1">
    <source>
        <dbReference type="EMBL" id="ERT03599.1"/>
    </source>
</evidence>
<gene>
    <name evidence="1" type="ORF">M595_6463</name>
</gene>
<comment type="caution">
    <text evidence="1">The sequence shown here is derived from an EMBL/GenBank/DDBJ whole genome shotgun (WGS) entry which is preliminary data.</text>
</comment>
<accession>U7Q6U8</accession>
<feature type="non-terminal residue" evidence="1">
    <location>
        <position position="1"/>
    </location>
</feature>
<organism evidence="1 2">
    <name type="scientific">Lyngbya aestuarii BL J</name>
    <dbReference type="NCBI Taxonomy" id="1348334"/>
    <lineage>
        <taxon>Bacteria</taxon>
        <taxon>Bacillati</taxon>
        <taxon>Cyanobacteriota</taxon>
        <taxon>Cyanophyceae</taxon>
        <taxon>Oscillatoriophycideae</taxon>
        <taxon>Oscillatoriales</taxon>
        <taxon>Microcoleaceae</taxon>
        <taxon>Lyngbya</taxon>
    </lineage>
</organism>
<dbReference type="AlphaFoldDB" id="U7Q6U8"/>
<dbReference type="Proteomes" id="UP000017127">
    <property type="component" value="Unassembled WGS sequence"/>
</dbReference>
<sequence>NELIQVSFSASPNTLIETEETRINFEFSLDQPPPEDGLRVFVDSDLSQSLTQFDLTELSYTGGESFPTGDFDFTGFAFTITAQTATISIPIFDDSSLPPEQSEEGAIPVTYRLLTRNTIDSQDLAEVEGSQSISEYLIDSSLNSSTIIFADSPESIV</sequence>
<protein>
    <submittedName>
        <fullName evidence="1">Uncharacterized protein</fullName>
    </submittedName>
</protein>
<keyword evidence="2" id="KW-1185">Reference proteome</keyword>
<dbReference type="RefSeq" id="WP_023069992.1">
    <property type="nucleotide sequence ID" value="NZ_AUZM01000335.1"/>
</dbReference>
<name>U7Q6U8_9CYAN</name>
<dbReference type="EMBL" id="AUZM01000335">
    <property type="protein sequence ID" value="ERT03599.1"/>
    <property type="molecule type" value="Genomic_DNA"/>
</dbReference>